<protein>
    <submittedName>
        <fullName evidence="3">Uncharacterized membrane protein YvlD, DUF360 family</fullName>
    </submittedName>
</protein>
<dbReference type="STRING" id="587636.SAMN05216199_1649"/>
<keyword evidence="4" id="KW-1185">Reference proteome</keyword>
<feature type="region of interest" description="Disordered" evidence="1">
    <location>
        <begin position="505"/>
        <end position="532"/>
    </location>
</feature>
<name>A0A1H9TKK1_9MICO</name>
<dbReference type="RefSeq" id="WP_218144233.1">
    <property type="nucleotide sequence ID" value="NZ_FOHB01000002.1"/>
</dbReference>
<dbReference type="SUPFAM" id="SSF53649">
    <property type="entry name" value="Alkaline phosphatase-like"/>
    <property type="match status" value="1"/>
</dbReference>
<feature type="transmembrane region" description="Helical" evidence="2">
    <location>
        <begin position="57"/>
        <end position="77"/>
    </location>
</feature>
<dbReference type="InterPro" id="IPR002591">
    <property type="entry name" value="Phosphodiest/P_Trfase"/>
</dbReference>
<dbReference type="Gene3D" id="3.40.720.10">
    <property type="entry name" value="Alkaline Phosphatase, subunit A"/>
    <property type="match status" value="1"/>
</dbReference>
<feature type="transmembrane region" description="Helical" evidence="2">
    <location>
        <begin position="84"/>
        <end position="108"/>
    </location>
</feature>
<accession>A0A1H9TKK1</accession>
<feature type="transmembrane region" description="Helical" evidence="2">
    <location>
        <begin position="31"/>
        <end position="51"/>
    </location>
</feature>
<organism evidence="3 4">
    <name type="scientific">Pedococcus cremeus</name>
    <dbReference type="NCBI Taxonomy" id="587636"/>
    <lineage>
        <taxon>Bacteria</taxon>
        <taxon>Bacillati</taxon>
        <taxon>Actinomycetota</taxon>
        <taxon>Actinomycetes</taxon>
        <taxon>Micrococcales</taxon>
        <taxon>Intrasporangiaceae</taxon>
        <taxon>Pedococcus</taxon>
    </lineage>
</organism>
<gene>
    <name evidence="3" type="ORF">SAMN05216199_1649</name>
</gene>
<keyword evidence="2" id="KW-0812">Transmembrane</keyword>
<dbReference type="Proteomes" id="UP000199019">
    <property type="component" value="Unassembled WGS sequence"/>
</dbReference>
<dbReference type="EMBL" id="FOHB01000002">
    <property type="protein sequence ID" value="SER97557.1"/>
    <property type="molecule type" value="Genomic_DNA"/>
</dbReference>
<evidence type="ECO:0000256" key="1">
    <source>
        <dbReference type="SAM" id="MobiDB-lite"/>
    </source>
</evidence>
<dbReference type="AlphaFoldDB" id="A0A1H9TKK1"/>
<dbReference type="InterPro" id="IPR007165">
    <property type="entry name" value="Phage_holin_4_2"/>
</dbReference>
<keyword evidence="2" id="KW-1133">Transmembrane helix</keyword>
<evidence type="ECO:0000313" key="3">
    <source>
        <dbReference type="EMBL" id="SER97557.1"/>
    </source>
</evidence>
<evidence type="ECO:0000256" key="2">
    <source>
        <dbReference type="SAM" id="Phobius"/>
    </source>
</evidence>
<dbReference type="Pfam" id="PF01663">
    <property type="entry name" value="Phosphodiest"/>
    <property type="match status" value="1"/>
</dbReference>
<keyword evidence="2" id="KW-0472">Membrane</keyword>
<sequence>MDSNHARTRPSRTATGWRLLRGRRLSSWGEVWRLLASLVLSWLLLSLTIWVMPGVSAAARLDVLVAAAVLGVLTAVLRPLVTSLALVVGWVGVLVASVFAEALLFYGALTLAPGITVDGFWDAFWASWLFSLLVNVANWLVSAGDDTAFLSNLLRQTQHVRAAATPTTVPGVVFVQIDGLSAPLLQWALRSGDLPTLSRWVRSGTHTPRTWHVQLPSTTPASQAGLLHGASGEIPAFRWYEKEAGRLLVANHPRDAQVIQERLTDGHGLLADDGASISNIFSGDASTTLLTMSAVSDRAVRHGPSRGYATYFINPYGLSRSLVLSVGEMVKERHQGRRQRRRSVEPRIDRHGSYVLLRAVTNVLLRDVNAALIVEQMMAGRSSIYCDFTDYDEIAHHAGPTRPESLASLAGLDHLIGVLETAAEQAPRPYQFVVLSDHGQSQGATFRQRHGQTLEELVRDLLAGREGTVTAATGVGETAGPANTLLSSVGQEKGLTAKAVRRATRERSVGDEVHLEDSSSSVETAAGAGPQGKGDVVVIASGNLAMVWLTRFPGRMTLEQLDAEHPGLVAALVSHPGIGYVVVRSERHGDLVLGRDGTRFLDEDRVEGRDPLAPFGEKAVREVRRHARLAHVGDLVVNSPLYPGTDEVAAYEELVGNHGGLGGWQTEGVLVHPAAWPLDQDVPLEGADAVHHQLVQWLRGLGHRARLEEPAAVSRGVPPGPTSTP</sequence>
<dbReference type="Pfam" id="PF04020">
    <property type="entry name" value="Phage_holin_4_2"/>
    <property type="match status" value="1"/>
</dbReference>
<dbReference type="InterPro" id="IPR017850">
    <property type="entry name" value="Alkaline_phosphatase_core_sf"/>
</dbReference>
<proteinExistence type="predicted"/>
<feature type="compositionally biased region" description="Basic and acidic residues" evidence="1">
    <location>
        <begin position="505"/>
        <end position="517"/>
    </location>
</feature>
<evidence type="ECO:0000313" key="4">
    <source>
        <dbReference type="Proteomes" id="UP000199019"/>
    </source>
</evidence>
<reference evidence="4" key="1">
    <citation type="submission" date="2016-10" db="EMBL/GenBank/DDBJ databases">
        <authorList>
            <person name="Varghese N."/>
            <person name="Submissions S."/>
        </authorList>
    </citation>
    <scope>NUCLEOTIDE SEQUENCE [LARGE SCALE GENOMIC DNA]</scope>
    <source>
        <strain evidence="4">CGMCC 1.6963</strain>
    </source>
</reference>